<accession>A0AAN9MNI7</accession>
<keyword evidence="3" id="KW-1185">Reference proteome</keyword>
<sequence length="140" mass="16072">MAISIHVFLLVLVAVCLNVKSSVSGDSLAFTHKNDSNISPEINIMAIIILNELPPSPTKLFLVADFEKKEVEISHRNPYTKFLNMENHNGVLRWKQCVKLSVIPGAEEGHQRLFWSAREDGLYHSWDNRNWDRRQVWGTC</sequence>
<protein>
    <recommendedName>
        <fullName evidence="4">Leguminosin group486 secreted peptide</fullName>
    </recommendedName>
</protein>
<proteinExistence type="predicted"/>
<dbReference type="AlphaFoldDB" id="A0AAN9MNI7"/>
<keyword evidence="1" id="KW-0732">Signal</keyword>
<dbReference type="EMBL" id="JAYMYR010000006">
    <property type="protein sequence ID" value="KAK7358000.1"/>
    <property type="molecule type" value="Genomic_DNA"/>
</dbReference>
<evidence type="ECO:0000256" key="1">
    <source>
        <dbReference type="SAM" id="SignalP"/>
    </source>
</evidence>
<feature type="signal peptide" evidence="1">
    <location>
        <begin position="1"/>
        <end position="25"/>
    </location>
</feature>
<dbReference type="PANTHER" id="PTHR35630">
    <property type="entry name" value="LEGUMINOSIN GROUP486 SECRETED PEPTIDE"/>
    <property type="match status" value="1"/>
</dbReference>
<name>A0AAN9MNI7_PHACN</name>
<dbReference type="Proteomes" id="UP001374584">
    <property type="component" value="Unassembled WGS sequence"/>
</dbReference>
<dbReference type="PANTHER" id="PTHR35630:SF2">
    <property type="entry name" value="LEGUMINOSIN GROUP486 SECRETED PEPTIDE"/>
    <property type="match status" value="1"/>
</dbReference>
<evidence type="ECO:0000313" key="3">
    <source>
        <dbReference type="Proteomes" id="UP001374584"/>
    </source>
</evidence>
<feature type="chain" id="PRO_5042811887" description="Leguminosin group486 secreted peptide" evidence="1">
    <location>
        <begin position="26"/>
        <end position="140"/>
    </location>
</feature>
<evidence type="ECO:0008006" key="4">
    <source>
        <dbReference type="Google" id="ProtNLM"/>
    </source>
</evidence>
<gene>
    <name evidence="2" type="ORF">VNO80_17299</name>
</gene>
<organism evidence="2 3">
    <name type="scientific">Phaseolus coccineus</name>
    <name type="common">Scarlet runner bean</name>
    <name type="synonym">Phaseolus multiflorus</name>
    <dbReference type="NCBI Taxonomy" id="3886"/>
    <lineage>
        <taxon>Eukaryota</taxon>
        <taxon>Viridiplantae</taxon>
        <taxon>Streptophyta</taxon>
        <taxon>Embryophyta</taxon>
        <taxon>Tracheophyta</taxon>
        <taxon>Spermatophyta</taxon>
        <taxon>Magnoliopsida</taxon>
        <taxon>eudicotyledons</taxon>
        <taxon>Gunneridae</taxon>
        <taxon>Pentapetalae</taxon>
        <taxon>rosids</taxon>
        <taxon>fabids</taxon>
        <taxon>Fabales</taxon>
        <taxon>Fabaceae</taxon>
        <taxon>Papilionoideae</taxon>
        <taxon>50 kb inversion clade</taxon>
        <taxon>NPAAA clade</taxon>
        <taxon>indigoferoid/millettioid clade</taxon>
        <taxon>Phaseoleae</taxon>
        <taxon>Phaseolus</taxon>
    </lineage>
</organism>
<reference evidence="2 3" key="1">
    <citation type="submission" date="2024-01" db="EMBL/GenBank/DDBJ databases">
        <title>The genomes of 5 underutilized Papilionoideae crops provide insights into root nodulation and disease resistanc.</title>
        <authorList>
            <person name="Jiang F."/>
        </authorList>
    </citation>
    <scope>NUCLEOTIDE SEQUENCE [LARGE SCALE GENOMIC DNA]</scope>
    <source>
        <strain evidence="2">JINMINGXINNONG_FW02</strain>
        <tissue evidence="2">Leaves</tissue>
    </source>
</reference>
<comment type="caution">
    <text evidence="2">The sequence shown here is derived from an EMBL/GenBank/DDBJ whole genome shotgun (WGS) entry which is preliminary data.</text>
</comment>
<evidence type="ECO:0000313" key="2">
    <source>
        <dbReference type="EMBL" id="KAK7358000.1"/>
    </source>
</evidence>